<protein>
    <submittedName>
        <fullName evidence="2">RebB</fullName>
    </submittedName>
</protein>
<sequence length="105" mass="10965">MSNVNSQITDSVTQTNTKILGEMPAFTTGSLMQMATQAAGLSIQNSVTNQQQSNMLHQASTTQGMSILYSVDTAANAQAIGSVNRSNDTSRLTDALAVIKAAKNG</sequence>
<dbReference type="EMBL" id="U04523">
    <property type="protein sequence ID" value="AAA73405.1"/>
    <property type="molecule type" value="Genomic_DNA"/>
</dbReference>
<dbReference type="InterPro" id="IPR021070">
    <property type="entry name" value="Killing_trait_RebB"/>
</dbReference>
<accession>Q46364</accession>
<reference evidence="2" key="1">
    <citation type="journal article" date="1994" name="J. Bacteriol.">
        <title>Characterization of genetic determinants for R body synthesis and assembly in Caedibacter taeniospiralis 47 and 116.</title>
        <authorList>
            <person name="Heruth D.P."/>
            <person name="Pond F.R."/>
            <person name="Dilts J.A."/>
            <person name="Quackenbush R.L."/>
        </authorList>
    </citation>
    <scope>NUCLEOTIDE SEQUENCE</scope>
    <source>
        <strain evidence="1">116</strain>
        <strain evidence="2">47</strain>
        <plasmid evidence="2">unnamed</plasmid>
    </source>
</reference>
<proteinExistence type="predicted"/>
<evidence type="ECO:0000313" key="3">
    <source>
        <dbReference type="EMBL" id="AAR87076.1"/>
    </source>
</evidence>
<organism evidence="2">
    <name type="scientific">Caedibacter taeniospiralis</name>
    <dbReference type="NCBI Taxonomy" id="28907"/>
    <lineage>
        <taxon>Bacteria</taxon>
        <taxon>Pseudomonadati</taxon>
        <taxon>Pseudomonadota</taxon>
        <taxon>Gammaproteobacteria</taxon>
        <taxon>Thiotrichales</taxon>
        <taxon>Fastidiosibacteraceae</taxon>
        <taxon>Caedibacter</taxon>
    </lineage>
</organism>
<geneLocation type="plasmid" evidence="3">
    <name>pKAP298</name>
</geneLocation>
<dbReference type="EMBL" id="AY422720">
    <property type="protein sequence ID" value="AAR87076.1"/>
    <property type="molecule type" value="Genomic_DNA"/>
</dbReference>
<evidence type="ECO:0000313" key="2">
    <source>
        <dbReference type="EMBL" id="AAA73409.1"/>
    </source>
</evidence>
<dbReference type="EMBL" id="U04524">
    <property type="protein sequence ID" value="AAA73409.1"/>
    <property type="molecule type" value="Genomic_DNA"/>
</dbReference>
<reference evidence="3" key="2">
    <citation type="journal article" date="2005" name="J. Mol. Evol.">
        <title>Sequence, transcription activity, and evolutionary origin of the R-body coding plasmid pKAP298 from the intracellular parasitic bacterium Caedibacter taeniospiralis.</title>
        <authorList>
            <person name="Jeblick J."/>
            <person name="Kusch J."/>
        </authorList>
    </citation>
    <scope>NUCLEOTIDE SEQUENCE</scope>
    <source>
        <plasmid evidence="3">pKAP298</plasmid>
    </source>
</reference>
<geneLocation type="plasmid" evidence="2">
    <name>unnamed</name>
</geneLocation>
<dbReference type="RefSeq" id="WP_011178427.1">
    <property type="nucleotide sequence ID" value="NC_005915.1"/>
</dbReference>
<gene>
    <name evidence="2" type="primary">rebB</name>
</gene>
<name>Q46365_CAETA</name>
<dbReference type="OrthoDB" id="5900848at2"/>
<dbReference type="AlphaFoldDB" id="Q46365"/>
<evidence type="ECO:0000313" key="1">
    <source>
        <dbReference type="EMBL" id="AAA73405.1"/>
    </source>
</evidence>
<keyword evidence="2" id="KW-0614">Plasmid</keyword>
<dbReference type="Pfam" id="PF11747">
    <property type="entry name" value="RebB"/>
    <property type="match status" value="1"/>
</dbReference>
<accession>Q46365</accession>